<proteinExistence type="predicted"/>
<gene>
    <name evidence="1" type="ORF">E5259_27210</name>
</gene>
<sequence length="94" mass="10664">MKISGYQHDYEYVRLGTLSLLAALNLIFSKTPQPKGRIECLWIIPFLLTGKQRALRGQASNHGKSFSSSYFYAGVGLLPLRPFCLDTHNLQDYQ</sequence>
<name>A0A7G5N266_9FIRM</name>
<dbReference type="EMBL" id="CP039126">
    <property type="protein sequence ID" value="QMW80959.1"/>
    <property type="molecule type" value="Genomic_DNA"/>
</dbReference>
<organism evidence="1 2">
    <name type="scientific">Blautia producta</name>
    <dbReference type="NCBI Taxonomy" id="33035"/>
    <lineage>
        <taxon>Bacteria</taxon>
        <taxon>Bacillati</taxon>
        <taxon>Bacillota</taxon>
        <taxon>Clostridia</taxon>
        <taxon>Lachnospirales</taxon>
        <taxon>Lachnospiraceae</taxon>
        <taxon>Blautia</taxon>
    </lineage>
</organism>
<accession>A0A7G5N266</accession>
<dbReference type="AlphaFoldDB" id="A0A7G5N266"/>
<evidence type="ECO:0000313" key="1">
    <source>
        <dbReference type="EMBL" id="QMW80959.1"/>
    </source>
</evidence>
<protein>
    <submittedName>
        <fullName evidence="1">Uncharacterized protein</fullName>
    </submittedName>
</protein>
<dbReference type="Proteomes" id="UP000515789">
    <property type="component" value="Chromosome"/>
</dbReference>
<evidence type="ECO:0000313" key="2">
    <source>
        <dbReference type="Proteomes" id="UP000515789"/>
    </source>
</evidence>
<reference evidence="1 2" key="1">
    <citation type="submission" date="2019-04" db="EMBL/GenBank/DDBJ databases">
        <authorList>
            <person name="Schori C."/>
            <person name="Ahrens C."/>
        </authorList>
    </citation>
    <scope>NUCLEOTIDE SEQUENCE [LARGE SCALE GENOMIC DNA]</scope>
    <source>
        <strain evidence="1 2">DSM 2950</strain>
    </source>
</reference>